<accession>A0A6G0YAR3</accession>
<feature type="coiled-coil region" evidence="1">
    <location>
        <begin position="82"/>
        <end position="127"/>
    </location>
</feature>
<dbReference type="AlphaFoldDB" id="A0A6G0YAR3"/>
<dbReference type="Proteomes" id="UP000478052">
    <property type="component" value="Unassembled WGS sequence"/>
</dbReference>
<keyword evidence="3" id="KW-1185">Reference proteome</keyword>
<evidence type="ECO:0000313" key="3">
    <source>
        <dbReference type="Proteomes" id="UP000478052"/>
    </source>
</evidence>
<comment type="caution">
    <text evidence="2">The sequence shown here is derived from an EMBL/GenBank/DDBJ whole genome shotgun (WGS) entry which is preliminary data.</text>
</comment>
<evidence type="ECO:0000256" key="1">
    <source>
        <dbReference type="SAM" id="Coils"/>
    </source>
</evidence>
<proteinExistence type="predicted"/>
<name>A0A6G0YAR3_APHCR</name>
<organism evidence="2 3">
    <name type="scientific">Aphis craccivora</name>
    <name type="common">Cowpea aphid</name>
    <dbReference type="NCBI Taxonomy" id="307492"/>
    <lineage>
        <taxon>Eukaryota</taxon>
        <taxon>Metazoa</taxon>
        <taxon>Ecdysozoa</taxon>
        <taxon>Arthropoda</taxon>
        <taxon>Hexapoda</taxon>
        <taxon>Insecta</taxon>
        <taxon>Pterygota</taxon>
        <taxon>Neoptera</taxon>
        <taxon>Paraneoptera</taxon>
        <taxon>Hemiptera</taxon>
        <taxon>Sternorrhyncha</taxon>
        <taxon>Aphidomorpha</taxon>
        <taxon>Aphidoidea</taxon>
        <taxon>Aphididae</taxon>
        <taxon>Aphidini</taxon>
        <taxon>Aphis</taxon>
        <taxon>Aphis</taxon>
    </lineage>
</organism>
<reference evidence="2 3" key="1">
    <citation type="submission" date="2019-08" db="EMBL/GenBank/DDBJ databases">
        <title>Whole genome of Aphis craccivora.</title>
        <authorList>
            <person name="Voronova N.V."/>
            <person name="Shulinski R.S."/>
            <person name="Bandarenka Y.V."/>
            <person name="Zhorov D.G."/>
            <person name="Warner D."/>
        </authorList>
    </citation>
    <scope>NUCLEOTIDE SEQUENCE [LARGE SCALE GENOMIC DNA]</scope>
    <source>
        <strain evidence="2">180601</strain>
        <tissue evidence="2">Whole Body</tissue>
    </source>
</reference>
<keyword evidence="1" id="KW-0175">Coiled coil</keyword>
<gene>
    <name evidence="2" type="ORF">FWK35_00020648</name>
</gene>
<dbReference type="EMBL" id="VUJU01005073">
    <property type="protein sequence ID" value="KAF0752388.1"/>
    <property type="molecule type" value="Genomic_DNA"/>
</dbReference>
<sequence>MLDDKQNYNIIVRNGVSSPHLLEQTRLMSCNVKRVLFPSGHVKIKSINQTDNPFNIDEVSVTPRTKRMRNSLSLSTKMGRPKTNNTEELKKALRKMMEADKNLNISLHKEKKAKEMIEKELLEIKRKSEDRYKSMIEVLTKFLTPSQVKTTLIGPDWKKKIHWQTEDITSAISLHSVSAKAYKYLTNKCNLPLPFLSTLC</sequence>
<evidence type="ECO:0000313" key="2">
    <source>
        <dbReference type="EMBL" id="KAF0752388.1"/>
    </source>
</evidence>
<protein>
    <submittedName>
        <fullName evidence="2">Uncharacterized protein</fullName>
    </submittedName>
</protein>